<comment type="caution">
    <text evidence="1">The sequence shown here is derived from an EMBL/GenBank/DDBJ whole genome shotgun (WGS) entry which is preliminary data.</text>
</comment>
<sequence length="192" mass="21610">MLKFFIISLPFLPPLSRHSSRLFGARHRYTRRSLLHASGTRQSAVSYAAPPRPPYPSKNLQYAEARKVISLLGPCDTCHLLHQQDGTKRGILRRRHHVVPPPRRLSLCRHLVRENDVVFSSARASQSTGLVFQACPVVWPAFSYNLGSHETHLKLFIAISLQLGTREMGGERLDWVGLGSAWLGKAETGRVR</sequence>
<accession>A0A5B7F940</accession>
<keyword evidence="2" id="KW-1185">Reference proteome</keyword>
<dbReference type="EMBL" id="VSRR010005312">
    <property type="protein sequence ID" value="MPC42105.1"/>
    <property type="molecule type" value="Genomic_DNA"/>
</dbReference>
<evidence type="ECO:0000313" key="1">
    <source>
        <dbReference type="EMBL" id="MPC42105.1"/>
    </source>
</evidence>
<organism evidence="1 2">
    <name type="scientific">Portunus trituberculatus</name>
    <name type="common">Swimming crab</name>
    <name type="synonym">Neptunus trituberculatus</name>
    <dbReference type="NCBI Taxonomy" id="210409"/>
    <lineage>
        <taxon>Eukaryota</taxon>
        <taxon>Metazoa</taxon>
        <taxon>Ecdysozoa</taxon>
        <taxon>Arthropoda</taxon>
        <taxon>Crustacea</taxon>
        <taxon>Multicrustacea</taxon>
        <taxon>Malacostraca</taxon>
        <taxon>Eumalacostraca</taxon>
        <taxon>Eucarida</taxon>
        <taxon>Decapoda</taxon>
        <taxon>Pleocyemata</taxon>
        <taxon>Brachyura</taxon>
        <taxon>Eubrachyura</taxon>
        <taxon>Portunoidea</taxon>
        <taxon>Portunidae</taxon>
        <taxon>Portuninae</taxon>
        <taxon>Portunus</taxon>
    </lineage>
</organism>
<dbReference type="Proteomes" id="UP000324222">
    <property type="component" value="Unassembled WGS sequence"/>
</dbReference>
<evidence type="ECO:0000313" key="2">
    <source>
        <dbReference type="Proteomes" id="UP000324222"/>
    </source>
</evidence>
<proteinExistence type="predicted"/>
<gene>
    <name evidence="1" type="ORF">E2C01_035719</name>
</gene>
<protein>
    <submittedName>
        <fullName evidence="1">Uncharacterized protein</fullName>
    </submittedName>
</protein>
<name>A0A5B7F940_PORTR</name>
<reference evidence="1 2" key="1">
    <citation type="submission" date="2019-05" db="EMBL/GenBank/DDBJ databases">
        <title>Another draft genome of Portunus trituberculatus and its Hox gene families provides insights of decapod evolution.</title>
        <authorList>
            <person name="Jeong J.-H."/>
            <person name="Song I."/>
            <person name="Kim S."/>
            <person name="Choi T."/>
            <person name="Kim D."/>
            <person name="Ryu S."/>
            <person name="Kim W."/>
        </authorList>
    </citation>
    <scope>NUCLEOTIDE SEQUENCE [LARGE SCALE GENOMIC DNA]</scope>
    <source>
        <tissue evidence="1">Muscle</tissue>
    </source>
</reference>
<dbReference type="AlphaFoldDB" id="A0A5B7F940"/>